<reference evidence="4" key="1">
    <citation type="submission" date="2018-11" db="EMBL/GenBank/DDBJ databases">
        <title>Proposal to divide the Flavobacteriaceae and reorganize its genera based on Amino Acid Identity values calculated from whole genome sequences.</title>
        <authorList>
            <person name="Nicholson A.C."/>
            <person name="Gulvik C.A."/>
            <person name="Whitney A.M."/>
            <person name="Humrighouse B.W."/>
            <person name="Bell M."/>
            <person name="Holmes B."/>
            <person name="Steigerwalt A.B."/>
            <person name="Villarma A."/>
            <person name="Sheth M."/>
            <person name="Batra D."/>
            <person name="Pryor J."/>
            <person name="Bernardet J.-F."/>
            <person name="Hugo C."/>
            <person name="Kampfer P."/>
            <person name="Newman J.D."/>
            <person name="McQuiston J.R."/>
        </authorList>
    </citation>
    <scope>NUCLEOTIDE SEQUENCE [LARGE SCALE GENOMIC DNA]</scope>
    <source>
        <strain evidence="4">H4753</strain>
    </source>
</reference>
<dbReference type="InterPro" id="IPR057123">
    <property type="entry name" value="STAND_NTPase4_dom"/>
</dbReference>
<evidence type="ECO:0000313" key="4">
    <source>
        <dbReference type="Proteomes" id="UP000282297"/>
    </source>
</evidence>
<protein>
    <submittedName>
        <fullName evidence="3">Uncharacterized protein</fullName>
    </submittedName>
</protein>
<evidence type="ECO:0000259" key="1">
    <source>
        <dbReference type="Pfam" id="PF00149"/>
    </source>
</evidence>
<proteinExistence type="predicted"/>
<evidence type="ECO:0000313" key="3">
    <source>
        <dbReference type="EMBL" id="AZI20606.1"/>
    </source>
</evidence>
<dbReference type="AlphaFoldDB" id="A0A3G8WXV8"/>
<feature type="domain" description="STAND NTPase 4 small alpha/beta" evidence="2">
    <location>
        <begin position="662"/>
        <end position="721"/>
    </location>
</feature>
<dbReference type="InterPro" id="IPR004843">
    <property type="entry name" value="Calcineurin-like_PHP"/>
</dbReference>
<dbReference type="SUPFAM" id="SSF56300">
    <property type="entry name" value="Metallo-dependent phosphatases"/>
    <property type="match status" value="1"/>
</dbReference>
<dbReference type="Pfam" id="PF00149">
    <property type="entry name" value="Metallophos"/>
    <property type="match status" value="1"/>
</dbReference>
<dbReference type="GO" id="GO:0016787">
    <property type="term" value="F:hydrolase activity"/>
    <property type="evidence" value="ECO:0007669"/>
    <property type="project" value="InterPro"/>
</dbReference>
<dbReference type="PANTHER" id="PTHR31302">
    <property type="entry name" value="TRANSMEMBRANE PROTEIN WITH METALLOPHOSPHOESTERASE DOMAIN-RELATED"/>
    <property type="match status" value="1"/>
</dbReference>
<dbReference type="InterPro" id="IPR029052">
    <property type="entry name" value="Metallo-depent_PP-like"/>
</dbReference>
<sequence>MVSIFKTLINTFFIETFLPYFYSLNFQQLMKILHISDLHFSSLQDNEYTLKKVVEKIVTQSKNEKIDFILFTGDLVFKGDNIDTFYEAQILLFDELSSKLGIKRNNIIFCCGNHDVHRNQEIGVVTEKINKITKEKDLDSFVSSEQTKKEFQNSLSNINNFITFQNDYFKKEVGNELNELYSIHSRECDGKKIGIVTINSSWRCNSDKDFGNLLFPNKFVENISLKLKDFDFKILLIHHPLGELKWWNKTLIENKIYEDFHLMLLGHIHKGIQTAIPKNDEGIITSSSTAVLSAINEFEKMGFSIVNIDIDINKINFDNYNIDSDFVLYKSNSYAIDIPVAGEKQDYIELRKKISQLYETELENGNDLFINNINGKKSFFDKFSKPVLKSKSSLERNDVTLSDRNIQIDIDDLLSDFSKNRVFYGKDKYGKSIILYYLYLNILNKFSEVKTIPVFLNETANNVNNFTVEKYVRKNFELKSESVDFLFENYKIIFLIDDFSKITDAVKYEIENFLNDNPESKVILTEDEGSYIHNKINFGNLNFDKIFIHELSSKEVRELTTSSLNCTDELTNELLVKIKTLFTQLNLNFNFWTVSLFIWIFNKSESSVFRNNFELTQLYIDNLLDREKIVAEKSLKIEYPHLKDFLASLAHFLVKEKYQTTYHLSYKELVDFITTYKASHSRFIISVEDLLSVIIGKGILKHNKDNDLYSFRLKGVFEYFIAFYMSENIKFRDDVINSREFYLSFSNELELYAGFKQKDEEFVNKIYQITQEYYSDLNKMYEGTNTDANLVSKIGEIKLIETSNIRRGIKNQIEKGSDEIVDELADRKAMNQNVTQKKYQEVIKNSEQLEKALFTMCRVFRNSGFSNQKLENEILDFVLQSACNLSFLIIDEKNNEEGNDETILGMFKNFTPMMVQNFLFEAIAQENLQEIFEKKIDELKSKGNDELKLFALYFILVDLDFNSNKKYISEMTKIAKLNIIKYGVLFKLYTYLIFNKTGDKDFIRKSALEQQRRIDNSAKAIDGVQKALTHFEKISVGNKRKEMNNSKSK</sequence>
<gene>
    <name evidence="3" type="ORF">EIH08_07655</name>
</gene>
<organism evidence="3 4">
    <name type="scientific">Chryseobacterium taklimakanense</name>
    <dbReference type="NCBI Taxonomy" id="536441"/>
    <lineage>
        <taxon>Bacteria</taxon>
        <taxon>Pseudomonadati</taxon>
        <taxon>Bacteroidota</taxon>
        <taxon>Flavobacteriia</taxon>
        <taxon>Flavobacteriales</taxon>
        <taxon>Weeksellaceae</taxon>
        <taxon>Chryseobacterium group</taxon>
        <taxon>Chryseobacterium</taxon>
    </lineage>
</organism>
<dbReference type="RefSeq" id="WP_124784796.1">
    <property type="nucleotide sequence ID" value="NZ_CP034171.1"/>
</dbReference>
<dbReference type="Pfam" id="PF24406">
    <property type="entry name" value="nSTAND_NTPase4"/>
    <property type="match status" value="1"/>
</dbReference>
<evidence type="ECO:0000259" key="2">
    <source>
        <dbReference type="Pfam" id="PF24406"/>
    </source>
</evidence>
<dbReference type="Gene3D" id="3.60.21.10">
    <property type="match status" value="1"/>
</dbReference>
<dbReference type="InterPro" id="IPR051158">
    <property type="entry name" value="Metallophosphoesterase_sf"/>
</dbReference>
<dbReference type="PANTHER" id="PTHR31302:SF0">
    <property type="entry name" value="TRANSMEMBRANE PROTEIN WITH METALLOPHOSPHOESTERASE DOMAIN"/>
    <property type="match status" value="1"/>
</dbReference>
<dbReference type="EMBL" id="CP034171">
    <property type="protein sequence ID" value="AZI20606.1"/>
    <property type="molecule type" value="Genomic_DNA"/>
</dbReference>
<feature type="domain" description="Calcineurin-like phosphoesterase" evidence="1">
    <location>
        <begin position="30"/>
        <end position="270"/>
    </location>
</feature>
<dbReference type="Proteomes" id="UP000282297">
    <property type="component" value="Chromosome"/>
</dbReference>
<accession>A0A3G8WXV8</accession>
<name>A0A3G8WXV8_9FLAO</name>